<sequence length="193" mass="21589">MLIYLHGFQSSPRSWKAVQLGQYLAGQARSDYRVPALPSRPMAAADALTQLIEAQQTPLCLIGSSLGGFYSLWLAERYGLPAILINPGIHAARDLGRFQGHNVNPYTGEHYTLNELDLAVWQAMEVPVTRPERYWLMTQEGDEVLNYREGVSKLAGARQTVEAGGDHSFVGFERFFPEILTFAEQYACLPRRG</sequence>
<dbReference type="Gene3D" id="3.40.50.1820">
    <property type="entry name" value="alpha/beta hydrolase"/>
    <property type="match status" value="1"/>
</dbReference>
<proteinExistence type="predicted"/>
<evidence type="ECO:0000313" key="2">
    <source>
        <dbReference type="Proteomes" id="UP000587991"/>
    </source>
</evidence>
<keyword evidence="2" id="KW-1185">Reference proteome</keyword>
<dbReference type="InterPro" id="IPR029058">
    <property type="entry name" value="AB_hydrolase_fold"/>
</dbReference>
<dbReference type="PANTHER" id="PTHR35602">
    <property type="entry name" value="ESTERASE YQIA-RELATED"/>
    <property type="match status" value="1"/>
</dbReference>
<dbReference type="PANTHER" id="PTHR35602:SF3">
    <property type="entry name" value="ESTERASE YQIA"/>
    <property type="match status" value="1"/>
</dbReference>
<gene>
    <name evidence="1" type="ORF">HF682_15730</name>
</gene>
<accession>A0A847SH60</accession>
<name>A0A847SH60_9NEIS</name>
<dbReference type="Pfam" id="PF05728">
    <property type="entry name" value="UPF0227"/>
    <property type="match status" value="1"/>
</dbReference>
<evidence type="ECO:0000313" key="1">
    <source>
        <dbReference type="EMBL" id="NLR76618.1"/>
    </source>
</evidence>
<reference evidence="1 2" key="1">
    <citation type="submission" date="2020-04" db="EMBL/GenBank/DDBJ databases">
        <title>Draft genome of Leeia sp. IMCC25680.</title>
        <authorList>
            <person name="Song J."/>
            <person name="Cho J.-C."/>
        </authorList>
    </citation>
    <scope>NUCLEOTIDE SEQUENCE [LARGE SCALE GENOMIC DNA]</scope>
    <source>
        <strain evidence="1 2">IMCC25680</strain>
    </source>
</reference>
<dbReference type="SUPFAM" id="SSF53474">
    <property type="entry name" value="alpha/beta-Hydrolases"/>
    <property type="match status" value="1"/>
</dbReference>
<dbReference type="InterPro" id="IPR008886">
    <property type="entry name" value="UPF0227/Esterase_YqiA"/>
</dbReference>
<protein>
    <submittedName>
        <fullName evidence="1">Esterase</fullName>
    </submittedName>
</protein>
<comment type="caution">
    <text evidence="1">The sequence shown here is derived from an EMBL/GenBank/DDBJ whole genome shotgun (WGS) entry which is preliminary data.</text>
</comment>
<dbReference type="AlphaFoldDB" id="A0A847SH60"/>
<dbReference type="Proteomes" id="UP000587991">
    <property type="component" value="Unassembled WGS sequence"/>
</dbReference>
<organism evidence="1 2">
    <name type="scientific">Leeia aquatica</name>
    <dbReference type="NCBI Taxonomy" id="2725557"/>
    <lineage>
        <taxon>Bacteria</taxon>
        <taxon>Pseudomonadati</taxon>
        <taxon>Pseudomonadota</taxon>
        <taxon>Betaproteobacteria</taxon>
        <taxon>Neisseriales</taxon>
        <taxon>Leeiaceae</taxon>
        <taxon>Leeia</taxon>
    </lineage>
</organism>
<dbReference type="RefSeq" id="WP_168878286.1">
    <property type="nucleotide sequence ID" value="NZ_JABAIM010000004.1"/>
</dbReference>
<dbReference type="EMBL" id="JABAIM010000004">
    <property type="protein sequence ID" value="NLR76618.1"/>
    <property type="molecule type" value="Genomic_DNA"/>
</dbReference>